<proteinExistence type="inferred from homology"/>
<protein>
    <submittedName>
        <fullName evidence="4">Transposase</fullName>
    </submittedName>
</protein>
<dbReference type="Pfam" id="PF13518">
    <property type="entry name" value="HTH_28"/>
    <property type="match status" value="1"/>
</dbReference>
<dbReference type="AlphaFoldDB" id="A0A3N0AIZ3"/>
<dbReference type="PANTHER" id="PTHR33795:SF1">
    <property type="entry name" value="INSERTION ELEMENT IS150 PROTEIN INSJ"/>
    <property type="match status" value="1"/>
</dbReference>
<feature type="region of interest" description="Disordered" evidence="2">
    <location>
        <begin position="115"/>
        <end position="135"/>
    </location>
</feature>
<sequence>MPGLFTLGGRLKHKGLIDEAADLFEEGYGREAVAARLGVNDGTVRNWEYAYRALGKEALLNGKRLSYSQDLKLEAARMFLDDGMTKSRIMEELGIKSKSALERWIREYRTAGAAALEPKPGGRRPKPGKPAYATREEELEARVRELELENEILKRISALADEIEQRRRSR</sequence>
<reference evidence="5" key="1">
    <citation type="submission" date="2018-05" db="EMBL/GenBank/DDBJ databases">
        <title>Genome Sequencing of selected type strains of the family Eggerthellaceae.</title>
        <authorList>
            <person name="Danylec N."/>
            <person name="Stoll D.A."/>
            <person name="Doetsch A."/>
            <person name="Huch M."/>
        </authorList>
    </citation>
    <scope>NUCLEOTIDE SEQUENCE [LARGE SCALE GENOMIC DNA]</scope>
    <source>
        <strain evidence="5">DSM 17537</strain>
    </source>
</reference>
<feature type="domain" description="Insertion element IS150 protein InsJ-like helix-turn-helix" evidence="3">
    <location>
        <begin position="72"/>
        <end position="124"/>
    </location>
</feature>
<name>A0A3N0AIZ3_9ACTN</name>
<dbReference type="InterPro" id="IPR052057">
    <property type="entry name" value="IS150/IS1296_orfA-like"/>
</dbReference>
<keyword evidence="5" id="KW-1185">Reference proteome</keyword>
<evidence type="ECO:0000259" key="3">
    <source>
        <dbReference type="Pfam" id="PF13518"/>
    </source>
</evidence>
<evidence type="ECO:0000313" key="4">
    <source>
        <dbReference type="EMBL" id="RNL21498.1"/>
    </source>
</evidence>
<dbReference type="InterPro" id="IPR055247">
    <property type="entry name" value="InsJ-like_HTH"/>
</dbReference>
<organism evidence="4 5">
    <name type="scientific">Slackia faecicanis</name>
    <dbReference type="NCBI Taxonomy" id="255723"/>
    <lineage>
        <taxon>Bacteria</taxon>
        <taxon>Bacillati</taxon>
        <taxon>Actinomycetota</taxon>
        <taxon>Coriobacteriia</taxon>
        <taxon>Eggerthellales</taxon>
        <taxon>Eggerthellaceae</taxon>
        <taxon>Slackia</taxon>
    </lineage>
</organism>
<dbReference type="Gene3D" id="1.10.10.60">
    <property type="entry name" value="Homeodomain-like"/>
    <property type="match status" value="1"/>
</dbReference>
<evidence type="ECO:0000313" key="5">
    <source>
        <dbReference type="Proteomes" id="UP000267368"/>
    </source>
</evidence>
<dbReference type="InterPro" id="IPR009057">
    <property type="entry name" value="Homeodomain-like_sf"/>
</dbReference>
<comment type="caution">
    <text evidence="4">The sequence shown here is derived from an EMBL/GenBank/DDBJ whole genome shotgun (WGS) entry which is preliminary data.</text>
</comment>
<dbReference type="EMBL" id="QICB01000001">
    <property type="protein sequence ID" value="RNL21498.1"/>
    <property type="molecule type" value="Genomic_DNA"/>
</dbReference>
<gene>
    <name evidence="4" type="ORF">DMP07_01245</name>
</gene>
<dbReference type="SUPFAM" id="SSF46689">
    <property type="entry name" value="Homeodomain-like"/>
    <property type="match status" value="1"/>
</dbReference>
<evidence type="ECO:0000256" key="1">
    <source>
        <dbReference type="ARBA" id="ARBA00038232"/>
    </source>
</evidence>
<dbReference type="Proteomes" id="UP000267368">
    <property type="component" value="Unassembled WGS sequence"/>
</dbReference>
<comment type="similarity">
    <text evidence="1">Belongs to the IS150/IS1296 orfA family.</text>
</comment>
<evidence type="ECO:0000256" key="2">
    <source>
        <dbReference type="SAM" id="MobiDB-lite"/>
    </source>
</evidence>
<dbReference type="PANTHER" id="PTHR33795">
    <property type="entry name" value="INSERTION ELEMENT IS150 PROTEIN INSJ"/>
    <property type="match status" value="1"/>
</dbReference>
<accession>A0A3N0AIZ3</accession>